<dbReference type="EMBL" id="JADGMS010000002">
    <property type="protein sequence ID" value="KAF9688493.1"/>
    <property type="molecule type" value="Genomic_DNA"/>
</dbReference>
<dbReference type="AlphaFoldDB" id="A0A835N8Y7"/>
<keyword evidence="1" id="KW-1133">Transmembrane helix</keyword>
<keyword evidence="1" id="KW-0812">Transmembrane</keyword>
<organism evidence="2 3">
    <name type="scientific">Salix dunnii</name>
    <dbReference type="NCBI Taxonomy" id="1413687"/>
    <lineage>
        <taxon>Eukaryota</taxon>
        <taxon>Viridiplantae</taxon>
        <taxon>Streptophyta</taxon>
        <taxon>Embryophyta</taxon>
        <taxon>Tracheophyta</taxon>
        <taxon>Spermatophyta</taxon>
        <taxon>Magnoliopsida</taxon>
        <taxon>eudicotyledons</taxon>
        <taxon>Gunneridae</taxon>
        <taxon>Pentapetalae</taxon>
        <taxon>rosids</taxon>
        <taxon>fabids</taxon>
        <taxon>Malpighiales</taxon>
        <taxon>Salicaceae</taxon>
        <taxon>Saliceae</taxon>
        <taxon>Salix</taxon>
    </lineage>
</organism>
<proteinExistence type="predicted"/>
<keyword evidence="1" id="KW-0472">Membrane</keyword>
<comment type="caution">
    <text evidence="2">The sequence shown here is derived from an EMBL/GenBank/DDBJ whole genome shotgun (WGS) entry which is preliminary data.</text>
</comment>
<evidence type="ECO:0000313" key="3">
    <source>
        <dbReference type="Proteomes" id="UP000657918"/>
    </source>
</evidence>
<evidence type="ECO:0000313" key="2">
    <source>
        <dbReference type="EMBL" id="KAF9688493.1"/>
    </source>
</evidence>
<keyword evidence="3" id="KW-1185">Reference proteome</keyword>
<gene>
    <name evidence="2" type="ORF">SADUNF_Sadunf02G0202700</name>
</gene>
<reference evidence="2 3" key="1">
    <citation type="submission" date="2020-10" db="EMBL/GenBank/DDBJ databases">
        <title>Plant Genome Project.</title>
        <authorList>
            <person name="Zhang R.-G."/>
        </authorList>
    </citation>
    <scope>NUCLEOTIDE SEQUENCE [LARGE SCALE GENOMIC DNA]</scope>
    <source>
        <strain evidence="2">FAFU-HL-1</strain>
        <tissue evidence="2">Leaf</tissue>
    </source>
</reference>
<evidence type="ECO:0000256" key="1">
    <source>
        <dbReference type="SAM" id="Phobius"/>
    </source>
</evidence>
<accession>A0A835N8Y7</accession>
<dbReference type="Proteomes" id="UP000657918">
    <property type="component" value="Unassembled WGS sequence"/>
</dbReference>
<sequence>MERREGRGGIGGDQEMDYSLAALKVPCVQLKDATLTLGIILFQRAWLQGILVSSSMTKLVSSSFDFLATSTALFFLGVFLKFTGIYVMVVGRYFVCPCEKAFAQVQAPPREEEAKL</sequence>
<feature type="transmembrane region" description="Helical" evidence="1">
    <location>
        <begin position="66"/>
        <end position="89"/>
    </location>
</feature>
<protein>
    <submittedName>
        <fullName evidence="2">Uncharacterized protein</fullName>
    </submittedName>
</protein>
<name>A0A835N8Y7_9ROSI</name>